<reference evidence="2" key="1">
    <citation type="submission" date="2014-04" db="EMBL/GenBank/DDBJ databases">
        <title>Evolutionary Origins and Diversification of the Mycorrhizal Mutualists.</title>
        <authorList>
            <consortium name="DOE Joint Genome Institute"/>
            <consortium name="Mycorrhizal Genomics Consortium"/>
            <person name="Kohler A."/>
            <person name="Kuo A."/>
            <person name="Nagy L.G."/>
            <person name="Floudas D."/>
            <person name="Copeland A."/>
            <person name="Barry K.W."/>
            <person name="Cichocki N."/>
            <person name="Veneault-Fourrey C."/>
            <person name="LaButti K."/>
            <person name="Lindquist E.A."/>
            <person name="Lipzen A."/>
            <person name="Lundell T."/>
            <person name="Morin E."/>
            <person name="Murat C."/>
            <person name="Riley R."/>
            <person name="Ohm R."/>
            <person name="Sun H."/>
            <person name="Tunlid A."/>
            <person name="Henrissat B."/>
            <person name="Grigoriev I.V."/>
            <person name="Hibbett D.S."/>
            <person name="Martin F."/>
        </authorList>
    </citation>
    <scope>NUCLEOTIDE SEQUENCE [LARGE SCALE GENOMIC DNA]</scope>
    <source>
        <strain evidence="2">FD-334 SS-4</strain>
    </source>
</reference>
<dbReference type="Proteomes" id="UP000054270">
    <property type="component" value="Unassembled WGS sequence"/>
</dbReference>
<keyword evidence="2" id="KW-1185">Reference proteome</keyword>
<accession>A0A0D2Q7X4</accession>
<name>A0A0D2Q7X4_HYPSF</name>
<dbReference type="AlphaFoldDB" id="A0A0D2Q7X4"/>
<evidence type="ECO:0000313" key="2">
    <source>
        <dbReference type="Proteomes" id="UP000054270"/>
    </source>
</evidence>
<protein>
    <submittedName>
        <fullName evidence="1">Uncharacterized protein</fullName>
    </submittedName>
</protein>
<dbReference type="OrthoDB" id="3262732at2759"/>
<sequence length="66" mass="7282">MIYPLEANTSRYSQNLAAYTLRQFCLARSSLDKSHVIAISKIPAAHTHVVRAERLAATTGQTTLHS</sequence>
<evidence type="ECO:0000313" key="1">
    <source>
        <dbReference type="EMBL" id="KJA27825.1"/>
    </source>
</evidence>
<organism evidence="1 2">
    <name type="scientific">Hypholoma sublateritium (strain FD-334 SS-4)</name>
    <dbReference type="NCBI Taxonomy" id="945553"/>
    <lineage>
        <taxon>Eukaryota</taxon>
        <taxon>Fungi</taxon>
        <taxon>Dikarya</taxon>
        <taxon>Basidiomycota</taxon>
        <taxon>Agaricomycotina</taxon>
        <taxon>Agaricomycetes</taxon>
        <taxon>Agaricomycetidae</taxon>
        <taxon>Agaricales</taxon>
        <taxon>Agaricineae</taxon>
        <taxon>Strophariaceae</taxon>
        <taxon>Hypholoma</taxon>
    </lineage>
</organism>
<proteinExistence type="predicted"/>
<gene>
    <name evidence="1" type="ORF">HYPSUDRAFT_130480</name>
</gene>
<dbReference type="EMBL" id="KN817523">
    <property type="protein sequence ID" value="KJA27825.1"/>
    <property type="molecule type" value="Genomic_DNA"/>
</dbReference>